<dbReference type="Proteomes" id="UP001589702">
    <property type="component" value="Unassembled WGS sequence"/>
</dbReference>
<accession>A0ABV5Y497</accession>
<evidence type="ECO:0000313" key="2">
    <source>
        <dbReference type="Proteomes" id="UP001589702"/>
    </source>
</evidence>
<name>A0ABV5Y497_ARTRM</name>
<proteinExistence type="predicted"/>
<sequence length="46" mass="5021">MSGSRSEETKENLQELSMGALLDEEFRSVFGGTTPVTTPWGGLNFI</sequence>
<dbReference type="RefSeq" id="WP_234750573.1">
    <property type="nucleotide sequence ID" value="NZ_BAAAWN010000001.1"/>
</dbReference>
<protein>
    <submittedName>
        <fullName evidence="1">Uncharacterized protein</fullName>
    </submittedName>
</protein>
<organism evidence="1 2">
    <name type="scientific">Arthrobacter ramosus</name>
    <dbReference type="NCBI Taxonomy" id="1672"/>
    <lineage>
        <taxon>Bacteria</taxon>
        <taxon>Bacillati</taxon>
        <taxon>Actinomycetota</taxon>
        <taxon>Actinomycetes</taxon>
        <taxon>Micrococcales</taxon>
        <taxon>Micrococcaceae</taxon>
        <taxon>Arthrobacter</taxon>
    </lineage>
</organism>
<gene>
    <name evidence="1" type="ORF">ACFFP1_20260</name>
</gene>
<evidence type="ECO:0000313" key="1">
    <source>
        <dbReference type="EMBL" id="MFB9821816.1"/>
    </source>
</evidence>
<comment type="caution">
    <text evidence="1">The sequence shown here is derived from an EMBL/GenBank/DDBJ whole genome shotgun (WGS) entry which is preliminary data.</text>
</comment>
<keyword evidence="2" id="KW-1185">Reference proteome</keyword>
<dbReference type="EMBL" id="JBHMBC010000039">
    <property type="protein sequence ID" value="MFB9821816.1"/>
    <property type="molecule type" value="Genomic_DNA"/>
</dbReference>
<reference evidence="1 2" key="1">
    <citation type="submission" date="2024-09" db="EMBL/GenBank/DDBJ databases">
        <authorList>
            <person name="Sun Q."/>
            <person name="Mori K."/>
        </authorList>
    </citation>
    <scope>NUCLEOTIDE SEQUENCE [LARGE SCALE GENOMIC DNA]</scope>
    <source>
        <strain evidence="1 2">JCM 1334</strain>
    </source>
</reference>